<dbReference type="Pfam" id="PF00156">
    <property type="entry name" value="Pribosyltran"/>
    <property type="match status" value="1"/>
</dbReference>
<dbReference type="SUPFAM" id="SSF53271">
    <property type="entry name" value="PRTase-like"/>
    <property type="match status" value="1"/>
</dbReference>
<dbReference type="InterPro" id="IPR000836">
    <property type="entry name" value="PRTase_dom"/>
</dbReference>
<dbReference type="InterPro" id="IPR051910">
    <property type="entry name" value="ComF/GntX_DNA_util-trans"/>
</dbReference>
<protein>
    <submittedName>
        <fullName evidence="4">Competence protein F</fullName>
    </submittedName>
</protein>
<dbReference type="Gene3D" id="3.40.50.2020">
    <property type="match status" value="1"/>
</dbReference>
<dbReference type="Proteomes" id="UP000000420">
    <property type="component" value="Chromosome"/>
</dbReference>
<proteinExistence type="inferred from homology"/>
<feature type="domain" description="Double zinc ribbon" evidence="3">
    <location>
        <begin position="22"/>
        <end position="79"/>
    </location>
</feature>
<evidence type="ECO:0000313" key="4">
    <source>
        <dbReference type="EMBL" id="AAY47486.1"/>
    </source>
</evidence>
<gene>
    <name evidence="4" type="ordered locus">XC_0401</name>
</gene>
<evidence type="ECO:0000259" key="2">
    <source>
        <dbReference type="Pfam" id="PF00156"/>
    </source>
</evidence>
<sequence length="243" mass="26826">MSMDEAVNFTHPHSVYRWPQRLLRLLLPSLCLVCAESGTDDCDLCPSCRAALPDHGTACACCATPLFAAAGLPLCGQCLQHPPPLQRAYACFTYRWPVDGLLRRFKFHQDLAAGRVLSELMAARCAALPRPQALVPVSLHRHRLRQRGYDQALELARPLGRALQLPCLPLLRRVRATAPQSELDADERRRNLRDAFLAHGPLPTHVALVDDVMTTGATLHAAAQALRRAGVQRVDAWVCARVP</sequence>
<dbReference type="KEGG" id="xcb:XC_0401"/>
<evidence type="ECO:0000313" key="5">
    <source>
        <dbReference type="Proteomes" id="UP000000420"/>
    </source>
</evidence>
<organism evidence="4 5">
    <name type="scientific">Xanthomonas campestris pv. campestris (strain 8004)</name>
    <dbReference type="NCBI Taxonomy" id="314565"/>
    <lineage>
        <taxon>Bacteria</taxon>
        <taxon>Pseudomonadati</taxon>
        <taxon>Pseudomonadota</taxon>
        <taxon>Gammaproteobacteria</taxon>
        <taxon>Lysobacterales</taxon>
        <taxon>Lysobacteraceae</taxon>
        <taxon>Xanthomonas</taxon>
    </lineage>
</organism>
<dbReference type="AlphaFoldDB" id="A0A0H2X3A8"/>
<reference evidence="4 5" key="1">
    <citation type="journal article" date="2005" name="Genome Res.">
        <title>Comparative and functional genomic analyses of the pathogenicity of phytopathogen Xanthomonas campestris pv. campestris.</title>
        <authorList>
            <person name="Qian W."/>
            <person name="Jia Y."/>
            <person name="Ren S.X."/>
            <person name="He Y.Q."/>
            <person name="Feng J.X."/>
            <person name="Lu L.F."/>
            <person name="Sun Q."/>
            <person name="Ying G."/>
            <person name="Tang D.J."/>
            <person name="Tang H."/>
            <person name="Wu W."/>
            <person name="Hao P."/>
            <person name="Wang L."/>
            <person name="Jiang B.L."/>
            <person name="Zeng S."/>
            <person name="Gu W.Y."/>
            <person name="Lu G."/>
            <person name="Rong L."/>
            <person name="Tian Y."/>
            <person name="Yao Z."/>
            <person name="Fu G."/>
            <person name="Chen B."/>
            <person name="Fang R."/>
            <person name="Qiang B."/>
            <person name="Chen Z."/>
            <person name="Zhao G.P."/>
            <person name="Tang J.L."/>
            <person name="He C."/>
        </authorList>
    </citation>
    <scope>NUCLEOTIDE SEQUENCE [LARGE SCALE GENOMIC DNA]</scope>
    <source>
        <strain evidence="4 5">8004</strain>
    </source>
</reference>
<evidence type="ECO:0000256" key="1">
    <source>
        <dbReference type="ARBA" id="ARBA00008007"/>
    </source>
</evidence>
<dbReference type="CDD" id="cd06223">
    <property type="entry name" value="PRTases_typeI"/>
    <property type="match status" value="1"/>
</dbReference>
<accession>A0A0H2X3A8</accession>
<feature type="domain" description="Phosphoribosyltransferase" evidence="2">
    <location>
        <begin position="205"/>
        <end position="239"/>
    </location>
</feature>
<dbReference type="PANTHER" id="PTHR47505:SF1">
    <property type="entry name" value="DNA UTILIZATION PROTEIN YHGH"/>
    <property type="match status" value="1"/>
</dbReference>
<comment type="similarity">
    <text evidence="1">Belongs to the ComF/GntX family.</text>
</comment>
<dbReference type="HOGENOM" id="CLU_054549_0_1_6"/>
<evidence type="ECO:0000259" key="3">
    <source>
        <dbReference type="Pfam" id="PF18912"/>
    </source>
</evidence>
<dbReference type="Pfam" id="PF18912">
    <property type="entry name" value="DZR_2"/>
    <property type="match status" value="1"/>
</dbReference>
<dbReference type="PANTHER" id="PTHR47505">
    <property type="entry name" value="DNA UTILIZATION PROTEIN YHGH"/>
    <property type="match status" value="1"/>
</dbReference>
<dbReference type="EMBL" id="CP000050">
    <property type="protein sequence ID" value="AAY47486.1"/>
    <property type="molecule type" value="Genomic_DNA"/>
</dbReference>
<name>A0A0H2X3A8_XANC8</name>
<dbReference type="InterPro" id="IPR044005">
    <property type="entry name" value="DZR_2"/>
</dbReference>
<dbReference type="InterPro" id="IPR029057">
    <property type="entry name" value="PRTase-like"/>
</dbReference>